<feature type="transmembrane region" description="Helical" evidence="6">
    <location>
        <begin position="88"/>
        <end position="114"/>
    </location>
</feature>
<proteinExistence type="inferred from homology"/>
<feature type="transmembrane region" description="Helical" evidence="6">
    <location>
        <begin position="134"/>
        <end position="157"/>
    </location>
</feature>
<dbReference type="PANTHER" id="PTHR33510:SF5">
    <property type="entry name" value="PROTEIN TIC 20-II, CHLOROPLASTIC"/>
    <property type="match status" value="1"/>
</dbReference>
<accession>A0A926VFF7</accession>
<reference evidence="7" key="2">
    <citation type="submission" date="2020-08" db="EMBL/GenBank/DDBJ databases">
        <authorList>
            <person name="Chen M."/>
            <person name="Teng W."/>
            <person name="Zhao L."/>
            <person name="Hu C."/>
            <person name="Zhou Y."/>
            <person name="Han B."/>
            <person name="Song L."/>
            <person name="Shu W."/>
        </authorList>
    </citation>
    <scope>NUCLEOTIDE SEQUENCE</scope>
    <source>
        <strain evidence="7">FACHB-1375</strain>
    </source>
</reference>
<sequence>MTWRGRTSIPDRLWSCVVYILPLIEVFVLGIFLMAKFPIIGLFYVPLFPVMYVYAFLGSQIPYFSFMVFLALYFFLVRNGKINHFIRFNIMQALMLSIVVQLFLTIMELLNLLYLPSMYSLLVSGIPQGSSSSAFILEIVLDAIFIGIVASCLYSIVQALRGVYAEIPVISEAAYVHSRSCCD</sequence>
<keyword evidence="5 6" id="KW-0472">Membrane</keyword>
<evidence type="ECO:0000256" key="1">
    <source>
        <dbReference type="ARBA" id="ARBA00004141"/>
    </source>
</evidence>
<dbReference type="Pfam" id="PF16166">
    <property type="entry name" value="TIC20"/>
    <property type="match status" value="1"/>
</dbReference>
<evidence type="ECO:0000256" key="2">
    <source>
        <dbReference type="ARBA" id="ARBA00009596"/>
    </source>
</evidence>
<comment type="subcellular location">
    <subcellularLocation>
        <location evidence="1">Membrane</location>
        <topology evidence="1">Multi-pass membrane protein</topology>
    </subcellularLocation>
</comment>
<dbReference type="RefSeq" id="WP_190466074.1">
    <property type="nucleotide sequence ID" value="NZ_JACJPW010000044.1"/>
</dbReference>
<evidence type="ECO:0000313" key="7">
    <source>
        <dbReference type="EMBL" id="MBD2182884.1"/>
    </source>
</evidence>
<feature type="transmembrane region" description="Helical" evidence="6">
    <location>
        <begin position="12"/>
        <end position="45"/>
    </location>
</feature>
<dbReference type="Proteomes" id="UP000641646">
    <property type="component" value="Unassembled WGS sequence"/>
</dbReference>
<protein>
    <submittedName>
        <fullName evidence="7">Uncharacterized protein</fullName>
    </submittedName>
</protein>
<keyword evidence="8" id="KW-1185">Reference proteome</keyword>
<evidence type="ECO:0000256" key="3">
    <source>
        <dbReference type="ARBA" id="ARBA00022692"/>
    </source>
</evidence>
<reference evidence="7" key="1">
    <citation type="journal article" date="2015" name="ISME J.">
        <title>Draft Genome Sequence of Streptomyces incarnatus NRRL8089, which Produces the Nucleoside Antibiotic Sinefungin.</title>
        <authorList>
            <person name="Oshima K."/>
            <person name="Hattori M."/>
            <person name="Shimizu H."/>
            <person name="Fukuda K."/>
            <person name="Nemoto M."/>
            <person name="Inagaki K."/>
            <person name="Tamura T."/>
        </authorList>
    </citation>
    <scope>NUCLEOTIDE SEQUENCE</scope>
    <source>
        <strain evidence="7">FACHB-1375</strain>
    </source>
</reference>
<keyword evidence="3 6" id="KW-0812">Transmembrane</keyword>
<evidence type="ECO:0000313" key="8">
    <source>
        <dbReference type="Proteomes" id="UP000641646"/>
    </source>
</evidence>
<evidence type="ECO:0000256" key="4">
    <source>
        <dbReference type="ARBA" id="ARBA00022989"/>
    </source>
</evidence>
<comment type="caution">
    <text evidence="7">The sequence shown here is derived from an EMBL/GenBank/DDBJ whole genome shotgun (WGS) entry which is preliminary data.</text>
</comment>
<dbReference type="PANTHER" id="PTHR33510">
    <property type="entry name" value="PROTEIN TIC 20-II, CHLOROPLASTIC"/>
    <property type="match status" value="1"/>
</dbReference>
<dbReference type="AlphaFoldDB" id="A0A926VFF7"/>
<dbReference type="InterPro" id="IPR005691">
    <property type="entry name" value="Tic20"/>
</dbReference>
<evidence type="ECO:0000256" key="6">
    <source>
        <dbReference type="SAM" id="Phobius"/>
    </source>
</evidence>
<dbReference type="EMBL" id="JACJPW010000044">
    <property type="protein sequence ID" value="MBD2182884.1"/>
    <property type="molecule type" value="Genomic_DNA"/>
</dbReference>
<evidence type="ECO:0000256" key="5">
    <source>
        <dbReference type="ARBA" id="ARBA00023136"/>
    </source>
</evidence>
<gene>
    <name evidence="7" type="ORF">H6G03_17735</name>
</gene>
<dbReference type="GO" id="GO:0016020">
    <property type="term" value="C:membrane"/>
    <property type="evidence" value="ECO:0007669"/>
    <property type="project" value="UniProtKB-SubCell"/>
</dbReference>
<keyword evidence="4 6" id="KW-1133">Transmembrane helix</keyword>
<feature type="transmembrane region" description="Helical" evidence="6">
    <location>
        <begin position="51"/>
        <end position="76"/>
    </location>
</feature>
<name>A0A926VFF7_9CYAN</name>
<organism evidence="7 8">
    <name type="scientific">Aerosakkonema funiforme FACHB-1375</name>
    <dbReference type="NCBI Taxonomy" id="2949571"/>
    <lineage>
        <taxon>Bacteria</taxon>
        <taxon>Bacillati</taxon>
        <taxon>Cyanobacteriota</taxon>
        <taxon>Cyanophyceae</taxon>
        <taxon>Oscillatoriophycideae</taxon>
        <taxon>Aerosakkonematales</taxon>
        <taxon>Aerosakkonemataceae</taxon>
        <taxon>Aerosakkonema</taxon>
    </lineage>
</organism>
<comment type="similarity">
    <text evidence="2">Belongs to the Tic20 family.</text>
</comment>